<keyword evidence="3" id="KW-1185">Reference proteome</keyword>
<evidence type="ECO:0000313" key="2">
    <source>
        <dbReference type="EMBL" id="KAF2480428.1"/>
    </source>
</evidence>
<protein>
    <submittedName>
        <fullName evidence="2">Uncharacterized protein</fullName>
    </submittedName>
</protein>
<proteinExistence type="predicted"/>
<keyword evidence="1" id="KW-0812">Transmembrane</keyword>
<evidence type="ECO:0000256" key="1">
    <source>
        <dbReference type="SAM" id="Phobius"/>
    </source>
</evidence>
<name>A0A6A6PK23_9PEZI</name>
<dbReference type="AlphaFoldDB" id="A0A6A6PK23"/>
<dbReference type="EMBL" id="MU001639">
    <property type="protein sequence ID" value="KAF2480428.1"/>
    <property type="molecule type" value="Genomic_DNA"/>
</dbReference>
<dbReference type="GeneID" id="54475299"/>
<organism evidence="2 3">
    <name type="scientific">Neohortaea acidophila</name>
    <dbReference type="NCBI Taxonomy" id="245834"/>
    <lineage>
        <taxon>Eukaryota</taxon>
        <taxon>Fungi</taxon>
        <taxon>Dikarya</taxon>
        <taxon>Ascomycota</taxon>
        <taxon>Pezizomycotina</taxon>
        <taxon>Dothideomycetes</taxon>
        <taxon>Dothideomycetidae</taxon>
        <taxon>Mycosphaerellales</taxon>
        <taxon>Teratosphaeriaceae</taxon>
        <taxon>Neohortaea</taxon>
    </lineage>
</organism>
<reference evidence="2" key="1">
    <citation type="journal article" date="2020" name="Stud. Mycol.">
        <title>101 Dothideomycetes genomes: a test case for predicting lifestyles and emergence of pathogens.</title>
        <authorList>
            <person name="Haridas S."/>
            <person name="Albert R."/>
            <person name="Binder M."/>
            <person name="Bloem J."/>
            <person name="Labutti K."/>
            <person name="Salamov A."/>
            <person name="Andreopoulos B."/>
            <person name="Baker S."/>
            <person name="Barry K."/>
            <person name="Bills G."/>
            <person name="Bluhm B."/>
            <person name="Cannon C."/>
            <person name="Castanera R."/>
            <person name="Culley D."/>
            <person name="Daum C."/>
            <person name="Ezra D."/>
            <person name="Gonzalez J."/>
            <person name="Henrissat B."/>
            <person name="Kuo A."/>
            <person name="Liang C."/>
            <person name="Lipzen A."/>
            <person name="Lutzoni F."/>
            <person name="Magnuson J."/>
            <person name="Mondo S."/>
            <person name="Nolan M."/>
            <person name="Ohm R."/>
            <person name="Pangilinan J."/>
            <person name="Park H.-J."/>
            <person name="Ramirez L."/>
            <person name="Alfaro M."/>
            <person name="Sun H."/>
            <person name="Tritt A."/>
            <person name="Yoshinaga Y."/>
            <person name="Zwiers L.-H."/>
            <person name="Turgeon B."/>
            <person name="Goodwin S."/>
            <person name="Spatafora J."/>
            <person name="Crous P."/>
            <person name="Grigoriev I."/>
        </authorList>
    </citation>
    <scope>NUCLEOTIDE SEQUENCE</scope>
    <source>
        <strain evidence="2">CBS 113389</strain>
    </source>
</reference>
<feature type="transmembrane region" description="Helical" evidence="1">
    <location>
        <begin position="57"/>
        <end position="79"/>
    </location>
</feature>
<sequence>MAGKVKYKPMPRHTHPAHRKLAIRSAQAPPSPTAITTTSPLNATNTTVYPKLTTAGIVWLTILSTFVIVSIVTVCWLLLRCRRGAARKQRHPNGHRYHPSLEVSDGRNEFAVWNKNAMDRRSMLAQPQAIAMGIRREPHPGVPVIIDEVHGRPETGRKRKGRYYGGAAASGGNRGTWGEAWKRFSQIGKAY</sequence>
<keyword evidence="1" id="KW-1133">Transmembrane helix</keyword>
<accession>A0A6A6PK23</accession>
<evidence type="ECO:0000313" key="3">
    <source>
        <dbReference type="Proteomes" id="UP000799767"/>
    </source>
</evidence>
<gene>
    <name evidence="2" type="ORF">BDY17DRAFT_301738</name>
</gene>
<dbReference type="Proteomes" id="UP000799767">
    <property type="component" value="Unassembled WGS sequence"/>
</dbReference>
<keyword evidence="1" id="KW-0472">Membrane</keyword>
<dbReference type="RefSeq" id="XP_033586998.1">
    <property type="nucleotide sequence ID" value="XM_033734297.1"/>
</dbReference>